<comment type="catalytic activity">
    <reaction evidence="8">
        <text>O-phospho-L-seryl-[protein] + H2O = L-seryl-[protein] + phosphate</text>
        <dbReference type="Rhea" id="RHEA:20629"/>
        <dbReference type="Rhea" id="RHEA-COMP:9863"/>
        <dbReference type="Rhea" id="RHEA-COMP:11604"/>
        <dbReference type="ChEBI" id="CHEBI:15377"/>
        <dbReference type="ChEBI" id="CHEBI:29999"/>
        <dbReference type="ChEBI" id="CHEBI:43474"/>
        <dbReference type="ChEBI" id="CHEBI:83421"/>
        <dbReference type="EC" id="3.1.3.16"/>
    </reaction>
</comment>
<evidence type="ECO:0000256" key="3">
    <source>
        <dbReference type="ARBA" id="ARBA00008601"/>
    </source>
</evidence>
<dbReference type="PROSITE" id="PS00383">
    <property type="entry name" value="TYR_PHOSPHATASE_1"/>
    <property type="match status" value="1"/>
</dbReference>
<evidence type="ECO:0000259" key="12">
    <source>
        <dbReference type="PROSITE" id="PS50054"/>
    </source>
</evidence>
<keyword evidence="5" id="KW-0378">Hydrolase</keyword>
<feature type="region of interest" description="Disordered" evidence="11">
    <location>
        <begin position="22"/>
        <end position="80"/>
    </location>
</feature>
<evidence type="ECO:0000256" key="5">
    <source>
        <dbReference type="ARBA" id="ARBA00022801"/>
    </source>
</evidence>
<dbReference type="PROSITE" id="PS50056">
    <property type="entry name" value="TYR_PHOSPHATASE_2"/>
    <property type="match status" value="1"/>
</dbReference>
<sequence>MTQVSPALYSQVTIKEMMASELTPTTGPSSTLSHTTNTFVGSSTSEDDESSTNTALFVQPQRNGRKTEGNGHYIPAFQDHEEDRTIVIDLTEERQYVSRNTPDDRTPSNGSALQERPAQHAIENGLFPAERSPSLSDLGPHEDDGGRFLISRMLNGRTESVLLSPVHSISVASLNENEDDFQAVISEHDELVDARTKREDGEPDKDDGHEMGPSNDSNDDNVHEGPESPHLVHHEQEPLSKTFQRILSSSSTVATRGTASIGPGLLQSRPSKELGGYDEEAKGLSEDERDQREEKPNEPNEFPFQALSFATKLPELPNIKPSNTHQEPKPILRPAMGNSAFSPVTTPPSLDSSGGRLFRPKELNTLRAIRGVGPDAHSRNGDLIPSMTSELSTNVPALAPPPPPPLPLGLNAITTSASNSSSSSSNENSNHLVLHNKGRSRSLKRDGPLSLFTYNSNDLSLDSPSLISANANSHFQSMSSSGRLRSGFVAAMGRGGIDGSLDRRLASQIHRTVTRKSQSNDFLDRIDVSRGTTSSSELRARGTRVKAKMNKIEKNLYLGNMEAATDVILLESHGITHIITLDSVPLPRKISSFLPKIKNLHIQVTDLPDEDILSFITSALAFINEGIASGGNVLVHCFRGKSRSATVVTAFIMQKYNLSFEQALARVKAKRDCVNPHQGFLAQLKLYESMDYHLDPSNVQFKMFKLRLASERMRKAKILFRDSLENVLDEDPGERGSARGHYSQLYKCKKCRRTLATSHNVIPHVIGESPDWANGKWSLPAEEVFEGASDIGLELCSQSVFINPIRWMQSEIKQNLSGRLYCPNCQAKVGQYTWIKGCQCSSCKAILIPAFQLDVTEIIFKTKSRYLQSSGREPVVV</sequence>
<keyword evidence="6" id="KW-0904">Protein phosphatase</keyword>
<dbReference type="STRING" id="6832.A0A553NSD1"/>
<dbReference type="Gene3D" id="3.90.190.10">
    <property type="entry name" value="Protein tyrosine phosphatase superfamily"/>
    <property type="match status" value="1"/>
</dbReference>
<dbReference type="InterPro" id="IPR000340">
    <property type="entry name" value="Dual-sp_phosphatase_cat-dom"/>
</dbReference>
<dbReference type="OrthoDB" id="2017893at2759"/>
<feature type="compositionally biased region" description="Low complexity" evidence="11">
    <location>
        <begin position="416"/>
        <end position="430"/>
    </location>
</feature>
<dbReference type="InterPro" id="IPR029021">
    <property type="entry name" value="Prot-tyrosine_phosphatase-like"/>
</dbReference>
<dbReference type="GO" id="GO:0005634">
    <property type="term" value="C:nucleus"/>
    <property type="evidence" value="ECO:0007669"/>
    <property type="project" value="UniProtKB-SubCell"/>
</dbReference>
<keyword evidence="4" id="KW-0963">Cytoplasm</keyword>
<evidence type="ECO:0000256" key="8">
    <source>
        <dbReference type="ARBA" id="ARBA00047761"/>
    </source>
</evidence>
<comment type="catalytic activity">
    <reaction evidence="10">
        <text>O-phospho-L-tyrosyl-[protein] + H2O = L-tyrosyl-[protein] + phosphate</text>
        <dbReference type="Rhea" id="RHEA:10684"/>
        <dbReference type="Rhea" id="RHEA-COMP:10136"/>
        <dbReference type="Rhea" id="RHEA-COMP:20101"/>
        <dbReference type="ChEBI" id="CHEBI:15377"/>
        <dbReference type="ChEBI" id="CHEBI:43474"/>
        <dbReference type="ChEBI" id="CHEBI:46858"/>
        <dbReference type="ChEBI" id="CHEBI:61978"/>
        <dbReference type="EC" id="3.1.3.48"/>
    </reaction>
</comment>
<dbReference type="GO" id="GO:0005737">
    <property type="term" value="C:cytoplasm"/>
    <property type="evidence" value="ECO:0007669"/>
    <property type="project" value="UniProtKB-SubCell"/>
</dbReference>
<evidence type="ECO:0000256" key="11">
    <source>
        <dbReference type="SAM" id="MobiDB-lite"/>
    </source>
</evidence>
<feature type="compositionally biased region" description="Basic and acidic residues" evidence="11">
    <location>
        <begin position="93"/>
        <end position="106"/>
    </location>
</feature>
<dbReference type="GO" id="GO:0008138">
    <property type="term" value="F:protein tyrosine/serine/threonine phosphatase activity"/>
    <property type="evidence" value="ECO:0007669"/>
    <property type="project" value="TreeGrafter"/>
</dbReference>
<dbReference type="AlphaFoldDB" id="A0A553NSD1"/>
<name>A0A553NSD1_TIGCA</name>
<dbReference type="InterPro" id="IPR000387">
    <property type="entry name" value="Tyr_Pase_dom"/>
</dbReference>
<dbReference type="FunFam" id="3.90.190.10:FF:000056">
    <property type="entry name" value="Dual specificity phosphatase 12"/>
    <property type="match status" value="1"/>
</dbReference>
<feature type="compositionally biased region" description="Low complexity" evidence="11">
    <location>
        <begin position="22"/>
        <end position="36"/>
    </location>
</feature>
<feature type="compositionally biased region" description="Basic and acidic residues" evidence="11">
    <location>
        <begin position="188"/>
        <end position="210"/>
    </location>
</feature>
<evidence type="ECO:0000256" key="7">
    <source>
        <dbReference type="ARBA" id="ARBA00023242"/>
    </source>
</evidence>
<comment type="catalytic activity">
    <reaction evidence="9">
        <text>O-phospho-L-threonyl-[protein] + H2O = L-threonyl-[protein] + phosphate</text>
        <dbReference type="Rhea" id="RHEA:47004"/>
        <dbReference type="Rhea" id="RHEA-COMP:11060"/>
        <dbReference type="Rhea" id="RHEA-COMP:11605"/>
        <dbReference type="ChEBI" id="CHEBI:15377"/>
        <dbReference type="ChEBI" id="CHEBI:30013"/>
        <dbReference type="ChEBI" id="CHEBI:43474"/>
        <dbReference type="ChEBI" id="CHEBI:61977"/>
        <dbReference type="EC" id="3.1.3.16"/>
    </reaction>
</comment>
<feature type="compositionally biased region" description="Polar residues" evidence="11">
    <location>
        <begin position="339"/>
        <end position="352"/>
    </location>
</feature>
<feature type="region of interest" description="Disordered" evidence="11">
    <location>
        <begin position="188"/>
        <end position="237"/>
    </location>
</feature>
<dbReference type="EMBL" id="VCGU01000010">
    <property type="protein sequence ID" value="TRY68328.1"/>
    <property type="molecule type" value="Genomic_DNA"/>
</dbReference>
<evidence type="ECO:0000313" key="14">
    <source>
        <dbReference type="EMBL" id="TRY68328.1"/>
    </source>
</evidence>
<comment type="caution">
    <text evidence="14">The sequence shown here is derived from an EMBL/GenBank/DDBJ whole genome shotgun (WGS) entry which is preliminary data.</text>
</comment>
<reference evidence="14 15" key="1">
    <citation type="journal article" date="2018" name="Nat. Ecol. Evol.">
        <title>Genomic signatures of mitonuclear coevolution across populations of Tigriopus californicus.</title>
        <authorList>
            <person name="Barreto F.S."/>
            <person name="Watson E.T."/>
            <person name="Lima T.G."/>
            <person name="Willett C.S."/>
            <person name="Edmands S."/>
            <person name="Li W."/>
            <person name="Burton R.S."/>
        </authorList>
    </citation>
    <scope>NUCLEOTIDE SEQUENCE [LARGE SCALE GENOMIC DNA]</scope>
    <source>
        <strain evidence="14 15">San Diego</strain>
    </source>
</reference>
<feature type="domain" description="Tyrosine-protein phosphatase" evidence="12">
    <location>
        <begin position="548"/>
        <end position="693"/>
    </location>
</feature>
<gene>
    <name evidence="14" type="ORF">TCAL_03807</name>
</gene>
<protein>
    <recommendedName>
        <fullName evidence="16">Protein-tyrosine-phosphatase</fullName>
    </recommendedName>
</protein>
<dbReference type="PANTHER" id="PTHR45848">
    <property type="entry name" value="DUAL SPECIFICITY PROTEIN PHOSPHATASE 12 FAMILY MEMBER"/>
    <property type="match status" value="1"/>
</dbReference>
<comment type="subcellular location">
    <subcellularLocation>
        <location evidence="2">Cytoplasm</location>
    </subcellularLocation>
    <subcellularLocation>
        <location evidence="1">Nucleus</location>
    </subcellularLocation>
</comment>
<evidence type="ECO:0008006" key="16">
    <source>
        <dbReference type="Google" id="ProtNLM"/>
    </source>
</evidence>
<feature type="compositionally biased region" description="Polar residues" evidence="11">
    <location>
        <begin position="53"/>
        <end position="62"/>
    </location>
</feature>
<dbReference type="InterPro" id="IPR016130">
    <property type="entry name" value="Tyr_Pase_AS"/>
</dbReference>
<evidence type="ECO:0000313" key="15">
    <source>
        <dbReference type="Proteomes" id="UP000318571"/>
    </source>
</evidence>
<dbReference type="InterPro" id="IPR020422">
    <property type="entry name" value="TYR_PHOSPHATASE_DUAL_dom"/>
</dbReference>
<feature type="region of interest" description="Disordered" evidence="11">
    <location>
        <begin position="251"/>
        <end position="303"/>
    </location>
</feature>
<keyword evidence="7" id="KW-0539">Nucleus</keyword>
<organism evidence="14 15">
    <name type="scientific">Tigriopus californicus</name>
    <name type="common">Marine copepod</name>
    <dbReference type="NCBI Taxonomy" id="6832"/>
    <lineage>
        <taxon>Eukaryota</taxon>
        <taxon>Metazoa</taxon>
        <taxon>Ecdysozoa</taxon>
        <taxon>Arthropoda</taxon>
        <taxon>Crustacea</taxon>
        <taxon>Multicrustacea</taxon>
        <taxon>Hexanauplia</taxon>
        <taxon>Copepoda</taxon>
        <taxon>Harpacticoida</taxon>
        <taxon>Harpacticidae</taxon>
        <taxon>Tigriopus</taxon>
    </lineage>
</organism>
<evidence type="ECO:0000256" key="4">
    <source>
        <dbReference type="ARBA" id="ARBA00022490"/>
    </source>
</evidence>
<accession>A0A553NSD1</accession>
<feature type="region of interest" description="Disordered" evidence="11">
    <location>
        <begin position="315"/>
        <end position="448"/>
    </location>
</feature>
<feature type="compositionally biased region" description="Basic and acidic residues" evidence="11">
    <location>
        <begin position="279"/>
        <end position="298"/>
    </location>
</feature>
<evidence type="ECO:0000256" key="2">
    <source>
        <dbReference type="ARBA" id="ARBA00004496"/>
    </source>
</evidence>
<dbReference type="GO" id="GO:0004722">
    <property type="term" value="F:protein serine/threonine phosphatase activity"/>
    <property type="evidence" value="ECO:0007669"/>
    <property type="project" value="UniProtKB-EC"/>
</dbReference>
<dbReference type="PANTHER" id="PTHR45848:SF4">
    <property type="entry name" value="DUAL SPECIFICITY PROTEIN PHOSPHATASE 12"/>
    <property type="match status" value="1"/>
</dbReference>
<evidence type="ECO:0000256" key="1">
    <source>
        <dbReference type="ARBA" id="ARBA00004123"/>
    </source>
</evidence>
<evidence type="ECO:0000256" key="9">
    <source>
        <dbReference type="ARBA" id="ARBA00048336"/>
    </source>
</evidence>
<dbReference type="Proteomes" id="UP000318571">
    <property type="component" value="Chromosome 1"/>
</dbReference>
<feature type="region of interest" description="Disordered" evidence="11">
    <location>
        <begin position="93"/>
        <end position="115"/>
    </location>
</feature>
<dbReference type="SMART" id="SM00195">
    <property type="entry name" value="DSPc"/>
    <property type="match status" value="1"/>
</dbReference>
<evidence type="ECO:0000256" key="6">
    <source>
        <dbReference type="ARBA" id="ARBA00022912"/>
    </source>
</evidence>
<comment type="similarity">
    <text evidence="3">Belongs to the protein-tyrosine phosphatase family. Non-receptor class dual specificity subfamily.</text>
</comment>
<feature type="compositionally biased region" description="Basic and acidic residues" evidence="11">
    <location>
        <begin position="220"/>
        <end position="237"/>
    </location>
</feature>
<proteinExistence type="inferred from homology"/>
<dbReference type="Pfam" id="PF00782">
    <property type="entry name" value="DSPc"/>
    <property type="match status" value="1"/>
</dbReference>
<keyword evidence="15" id="KW-1185">Reference proteome</keyword>
<feature type="compositionally biased region" description="Polar residues" evidence="11">
    <location>
        <begin position="386"/>
        <end position="395"/>
    </location>
</feature>
<dbReference type="CDD" id="cd14498">
    <property type="entry name" value="DSP"/>
    <property type="match status" value="1"/>
</dbReference>
<dbReference type="PROSITE" id="PS50054">
    <property type="entry name" value="TYR_PHOSPHATASE_DUAL"/>
    <property type="match status" value="1"/>
</dbReference>
<dbReference type="SUPFAM" id="SSF52799">
    <property type="entry name" value="(Phosphotyrosine protein) phosphatases II"/>
    <property type="match status" value="1"/>
</dbReference>
<evidence type="ECO:0000259" key="13">
    <source>
        <dbReference type="PROSITE" id="PS50056"/>
    </source>
</evidence>
<dbReference type="GO" id="GO:0004725">
    <property type="term" value="F:protein tyrosine phosphatase activity"/>
    <property type="evidence" value="ECO:0007669"/>
    <property type="project" value="UniProtKB-EC"/>
</dbReference>
<feature type="compositionally biased region" description="Pro residues" evidence="11">
    <location>
        <begin position="398"/>
        <end position="407"/>
    </location>
</feature>
<evidence type="ECO:0000256" key="10">
    <source>
        <dbReference type="ARBA" id="ARBA00051722"/>
    </source>
</evidence>
<feature type="domain" description="Tyrosine specific protein phosphatases" evidence="13">
    <location>
        <begin position="613"/>
        <end position="671"/>
    </location>
</feature>